<dbReference type="GO" id="GO:0009294">
    <property type="term" value="P:DNA-mediated transformation"/>
    <property type="evidence" value="ECO:0007669"/>
    <property type="project" value="InterPro"/>
</dbReference>
<proteinExistence type="inferred from homology"/>
<dbReference type="InterPro" id="IPR003488">
    <property type="entry name" value="DprA"/>
</dbReference>
<reference evidence="3 4" key="1">
    <citation type="submission" date="2018-06" db="EMBL/GenBank/DDBJ databases">
        <authorList>
            <consortium name="Pathogen Informatics"/>
            <person name="Doyle S."/>
        </authorList>
    </citation>
    <scope>NUCLEOTIDE SEQUENCE [LARGE SCALE GENOMIC DNA]</scope>
    <source>
        <strain evidence="3 4">NCTC12219</strain>
    </source>
</reference>
<dbReference type="SUPFAM" id="SSF102405">
    <property type="entry name" value="MCP/YpsA-like"/>
    <property type="match status" value="1"/>
</dbReference>
<sequence length="262" mass="29393">MKQADIQSLESIPLNLKALKNPPKKLFYKGGALDSLLQAQPKIAIVGTRKPNPYTKSFVAKLSSNIAKLQGVVVSGGAIGVDIIAHTHAFPRTIMFSPSSLDIYYPRSNKAMIEKMMQESAVISEYESPYMPHRFSFLERNRLVIALSDVVIIPQADRQSGSMQSARIACELKKELFVLPHRLGESEGTQELLAQGKAQCIYDINAFLEKIFGVKLQENDEILEFCMKNPSFEEAYLKFGEKIYEYELEGKIVRESGSIRVL</sequence>
<dbReference type="InterPro" id="IPR057666">
    <property type="entry name" value="DrpA_SLOG"/>
</dbReference>
<gene>
    <name evidence="3" type="primary">dprA</name>
    <name evidence="3" type="ORF">NCTC12219_01687</name>
</gene>
<dbReference type="AlphaFoldDB" id="A0A377JV22"/>
<comment type="similarity">
    <text evidence="1">Belongs to the DprA/Smf family.</text>
</comment>
<evidence type="ECO:0000313" key="4">
    <source>
        <dbReference type="Proteomes" id="UP000255103"/>
    </source>
</evidence>
<dbReference type="PANTHER" id="PTHR43022:SF1">
    <property type="entry name" value="PROTEIN SMF"/>
    <property type="match status" value="1"/>
</dbReference>
<evidence type="ECO:0000256" key="1">
    <source>
        <dbReference type="ARBA" id="ARBA00006525"/>
    </source>
</evidence>
<dbReference type="Proteomes" id="UP000255103">
    <property type="component" value="Unassembled WGS sequence"/>
</dbReference>
<dbReference type="Gene3D" id="3.40.50.450">
    <property type="match status" value="1"/>
</dbReference>
<dbReference type="EMBL" id="UGHX01000001">
    <property type="protein sequence ID" value="STP11788.1"/>
    <property type="molecule type" value="Genomic_DNA"/>
</dbReference>
<feature type="domain" description="Smf/DprA SLOG" evidence="2">
    <location>
        <begin position="11"/>
        <end position="210"/>
    </location>
</feature>
<evidence type="ECO:0000313" key="3">
    <source>
        <dbReference type="EMBL" id="STP11788.1"/>
    </source>
</evidence>
<dbReference type="RefSeq" id="WP_115722288.1">
    <property type="nucleotide sequence ID" value="NZ_UGHX01000001.1"/>
</dbReference>
<dbReference type="Pfam" id="PF02481">
    <property type="entry name" value="DNA_processg_A"/>
    <property type="match status" value="1"/>
</dbReference>
<dbReference type="NCBIfam" id="TIGR00732">
    <property type="entry name" value="dprA"/>
    <property type="match status" value="1"/>
</dbReference>
<accession>A0A377JV22</accession>
<evidence type="ECO:0000259" key="2">
    <source>
        <dbReference type="Pfam" id="PF02481"/>
    </source>
</evidence>
<dbReference type="PANTHER" id="PTHR43022">
    <property type="entry name" value="PROTEIN SMF"/>
    <property type="match status" value="1"/>
</dbReference>
<name>A0A377JV22_9HELI</name>
<organism evidence="3 4">
    <name type="scientific">Helicobacter cinaedi</name>
    <dbReference type="NCBI Taxonomy" id="213"/>
    <lineage>
        <taxon>Bacteria</taxon>
        <taxon>Pseudomonadati</taxon>
        <taxon>Campylobacterota</taxon>
        <taxon>Epsilonproteobacteria</taxon>
        <taxon>Campylobacterales</taxon>
        <taxon>Helicobacteraceae</taxon>
        <taxon>Helicobacter</taxon>
    </lineage>
</organism>
<protein>
    <submittedName>
        <fullName evidence="3">DNA processing protein</fullName>
    </submittedName>
</protein>